<dbReference type="GO" id="GO:0003677">
    <property type="term" value="F:DNA binding"/>
    <property type="evidence" value="ECO:0007669"/>
    <property type="project" value="UniProtKB-KW"/>
</dbReference>
<gene>
    <name evidence="2" type="ORF">HLB44_24275</name>
</gene>
<name>A0ABX2END8_9BURK</name>
<evidence type="ECO:0000313" key="2">
    <source>
        <dbReference type="EMBL" id="NRF70128.1"/>
    </source>
</evidence>
<dbReference type="RefSeq" id="WP_173128397.1">
    <property type="nucleotide sequence ID" value="NZ_JABRWJ010000007.1"/>
</dbReference>
<dbReference type="Pfam" id="PF03479">
    <property type="entry name" value="PCC"/>
    <property type="match status" value="1"/>
</dbReference>
<dbReference type="PANTHER" id="PTHR34988">
    <property type="entry name" value="PROTEIN, PUTATIVE-RELATED"/>
    <property type="match status" value="1"/>
</dbReference>
<protein>
    <submittedName>
        <fullName evidence="2">DNA-binding protein</fullName>
    </submittedName>
</protein>
<keyword evidence="2" id="KW-0238">DNA-binding</keyword>
<dbReference type="PROSITE" id="PS51742">
    <property type="entry name" value="PPC"/>
    <property type="match status" value="1"/>
</dbReference>
<evidence type="ECO:0000313" key="3">
    <source>
        <dbReference type="Proteomes" id="UP000737171"/>
    </source>
</evidence>
<proteinExistence type="predicted"/>
<reference evidence="2 3" key="1">
    <citation type="submission" date="2020-05" db="EMBL/GenBank/DDBJ databases">
        <title>Aquincola sp. isolate from soil.</title>
        <authorList>
            <person name="Han J."/>
            <person name="Kim D.-U."/>
        </authorList>
    </citation>
    <scope>NUCLEOTIDE SEQUENCE [LARGE SCALE GENOMIC DNA]</scope>
    <source>
        <strain evidence="2 3">S2</strain>
    </source>
</reference>
<feature type="domain" description="PPC" evidence="1">
    <location>
        <begin position="1"/>
        <end position="125"/>
    </location>
</feature>
<dbReference type="InterPro" id="IPR005175">
    <property type="entry name" value="PPC_dom"/>
</dbReference>
<organism evidence="2 3">
    <name type="scientific">Pseudaquabacterium terrae</name>
    <dbReference type="NCBI Taxonomy" id="2732868"/>
    <lineage>
        <taxon>Bacteria</taxon>
        <taxon>Pseudomonadati</taxon>
        <taxon>Pseudomonadota</taxon>
        <taxon>Betaproteobacteria</taxon>
        <taxon>Burkholderiales</taxon>
        <taxon>Sphaerotilaceae</taxon>
        <taxon>Pseudaquabacterium</taxon>
    </lineage>
</organism>
<dbReference type="Proteomes" id="UP000737171">
    <property type="component" value="Unassembled WGS sequence"/>
</dbReference>
<dbReference type="SUPFAM" id="SSF117856">
    <property type="entry name" value="AF0104/ALDC/Ptd012-like"/>
    <property type="match status" value="1"/>
</dbReference>
<dbReference type="CDD" id="cd11378">
    <property type="entry name" value="DUF296"/>
    <property type="match status" value="1"/>
</dbReference>
<accession>A0ABX2END8</accession>
<comment type="caution">
    <text evidence="2">The sequence shown here is derived from an EMBL/GenBank/DDBJ whole genome shotgun (WGS) entry which is preliminary data.</text>
</comment>
<keyword evidence="3" id="KW-1185">Reference proteome</keyword>
<sequence length="128" mass="13388">MDVLPLRLPTGADLRMALQQAAPAAAFVLAGIGSLSVLKLRLAGAADPTEWQGDFELLTLCGSLSPDGPHLHASVADAEGRVFGGHVAAGCIVRTTAEVLIAVLADWQFNRATDPATGYAELITQRLR</sequence>
<dbReference type="EMBL" id="JABRWJ010000007">
    <property type="protein sequence ID" value="NRF70128.1"/>
    <property type="molecule type" value="Genomic_DNA"/>
</dbReference>
<dbReference type="Gene3D" id="3.30.1330.80">
    <property type="entry name" value="Hypothetical protein, similar to alpha- acetolactate decarboxylase, domain 2"/>
    <property type="match status" value="1"/>
</dbReference>
<evidence type="ECO:0000259" key="1">
    <source>
        <dbReference type="PROSITE" id="PS51742"/>
    </source>
</evidence>
<dbReference type="PANTHER" id="PTHR34988:SF1">
    <property type="entry name" value="DNA-BINDING PROTEIN"/>
    <property type="match status" value="1"/>
</dbReference>